<keyword evidence="8" id="KW-0134">Cell wall</keyword>
<keyword evidence="4" id="KW-0325">Glycoprotein</keyword>
<keyword evidence="3" id="KW-1015">Disulfide bond</keyword>
<evidence type="ECO:0000256" key="2">
    <source>
        <dbReference type="ARBA" id="ARBA00022801"/>
    </source>
</evidence>
<dbReference type="HOGENOM" id="CLU_048041_0_0_1"/>
<dbReference type="InterPro" id="IPR010713">
    <property type="entry name" value="XET_C"/>
</dbReference>
<keyword evidence="1 8" id="KW-0808">Transferase</keyword>
<dbReference type="RefSeq" id="XP_003571565.2">
    <property type="nucleotide sequence ID" value="XM_003571517.4"/>
</dbReference>
<dbReference type="GO" id="GO:0009834">
    <property type="term" value="P:plant-type secondary cell wall biogenesis"/>
    <property type="evidence" value="ECO:0000318"/>
    <property type="project" value="GO_Central"/>
</dbReference>
<dbReference type="EC" id="2.4.1.207" evidence="8"/>
<evidence type="ECO:0000256" key="1">
    <source>
        <dbReference type="ARBA" id="ARBA00022679"/>
    </source>
</evidence>
<dbReference type="KEGG" id="bdi:100843474"/>
<keyword evidence="8" id="KW-0732">Signal</keyword>
<dbReference type="AlphaFoldDB" id="I1I259"/>
<keyword evidence="2 8" id="KW-0378">Hydrolase</keyword>
<dbReference type="OrthoDB" id="4781at2759"/>
<evidence type="ECO:0000313" key="10">
    <source>
        <dbReference type="EMBL" id="KQJ95699.1"/>
    </source>
</evidence>
<reference evidence="10" key="2">
    <citation type="submission" date="2017-06" db="EMBL/GenBank/DDBJ databases">
        <title>WGS assembly of Brachypodium distachyon.</title>
        <authorList>
            <consortium name="The International Brachypodium Initiative"/>
            <person name="Lucas S."/>
            <person name="Harmon-Smith M."/>
            <person name="Lail K."/>
            <person name="Tice H."/>
            <person name="Grimwood J."/>
            <person name="Bruce D."/>
            <person name="Barry K."/>
            <person name="Shu S."/>
            <person name="Lindquist E."/>
            <person name="Wang M."/>
            <person name="Pitluck S."/>
            <person name="Vogel J.P."/>
            <person name="Garvin D.F."/>
            <person name="Mockler T.C."/>
            <person name="Schmutz J."/>
            <person name="Rokhsar D."/>
            <person name="Bevan M.W."/>
        </authorList>
    </citation>
    <scope>NUCLEOTIDE SEQUENCE</scope>
    <source>
        <strain evidence="10">Bd21</strain>
    </source>
</reference>
<dbReference type="GO" id="GO:0071555">
    <property type="term" value="P:cell wall organization"/>
    <property type="evidence" value="ECO:0007669"/>
    <property type="project" value="UniProtKB-KW"/>
</dbReference>
<keyword evidence="5 8" id="KW-0326">Glycosidase</keyword>
<reference evidence="10 11" key="1">
    <citation type="journal article" date="2010" name="Nature">
        <title>Genome sequencing and analysis of the model grass Brachypodium distachyon.</title>
        <authorList>
            <consortium name="International Brachypodium Initiative"/>
        </authorList>
    </citation>
    <scope>NUCLEOTIDE SEQUENCE [LARGE SCALE GENOMIC DNA]</scope>
    <source>
        <strain evidence="10 11">Bd21</strain>
    </source>
</reference>
<dbReference type="InterPro" id="IPR013320">
    <property type="entry name" value="ConA-like_dom_sf"/>
</dbReference>
<dbReference type="GO" id="GO:0010411">
    <property type="term" value="P:xyloglucan metabolic process"/>
    <property type="evidence" value="ECO:0000318"/>
    <property type="project" value="GO_Central"/>
</dbReference>
<dbReference type="Gramene" id="KQJ95699">
    <property type="protein sequence ID" value="KQJ95699"/>
    <property type="gene ID" value="BRADI_3g18607v3"/>
</dbReference>
<comment type="function">
    <text evidence="8">Catalyzes xyloglucan endohydrolysis (XEH) and/or endotransglycosylation (XET). Cleaves and religates xyloglucan polymers, an essential constituent of the primary cell wall, and thereby participates in cell wall construction of growing tissues.</text>
</comment>
<feature type="active site" description="Nucleophile" evidence="6">
    <location>
        <position position="111"/>
    </location>
</feature>
<feature type="signal peptide" evidence="8">
    <location>
        <begin position="1"/>
        <end position="26"/>
    </location>
</feature>
<dbReference type="Gene3D" id="2.60.120.200">
    <property type="match status" value="1"/>
</dbReference>
<dbReference type="InterPro" id="IPR044791">
    <property type="entry name" value="Beta-glucanase/XTH"/>
</dbReference>
<keyword evidence="12" id="KW-1185">Reference proteome</keyword>
<dbReference type="PANTHER" id="PTHR31062">
    <property type="entry name" value="XYLOGLUCAN ENDOTRANSGLUCOSYLASE/HYDROLASE PROTEIN 8-RELATED"/>
    <property type="match status" value="1"/>
</dbReference>
<dbReference type="GO" id="GO:0004553">
    <property type="term" value="F:hydrolase activity, hydrolyzing O-glycosyl compounds"/>
    <property type="evidence" value="ECO:0007669"/>
    <property type="project" value="InterPro"/>
</dbReference>
<dbReference type="InterPro" id="IPR000757">
    <property type="entry name" value="Beta-glucanase-like"/>
</dbReference>
<dbReference type="STRING" id="15368.I1I259"/>
<dbReference type="GO" id="GO:0048046">
    <property type="term" value="C:apoplast"/>
    <property type="evidence" value="ECO:0007669"/>
    <property type="project" value="UniProtKB-SubCell"/>
</dbReference>
<feature type="domain" description="GH16" evidence="9">
    <location>
        <begin position="11"/>
        <end position="223"/>
    </location>
</feature>
<reference evidence="11" key="3">
    <citation type="submission" date="2018-08" db="UniProtKB">
        <authorList>
            <consortium name="EnsemblPlants"/>
        </authorList>
    </citation>
    <scope>IDENTIFICATION</scope>
    <source>
        <strain evidence="11">cv. Bd21</strain>
    </source>
</reference>
<dbReference type="Pfam" id="PF06955">
    <property type="entry name" value="XET_C"/>
    <property type="match status" value="1"/>
</dbReference>
<proteinExistence type="inferred from homology"/>
<dbReference type="PRINTS" id="PR00737">
    <property type="entry name" value="GLHYDRLASE16"/>
</dbReference>
<protein>
    <recommendedName>
        <fullName evidence="8">Xyloglucan endotransglucosylase/hydrolase</fullName>
        <ecNumber evidence="8">2.4.1.207</ecNumber>
    </recommendedName>
</protein>
<evidence type="ECO:0000256" key="8">
    <source>
        <dbReference type="RuleBase" id="RU361120"/>
    </source>
</evidence>
<dbReference type="GO" id="GO:0016762">
    <property type="term" value="F:xyloglucan:xyloglucosyl transferase activity"/>
    <property type="evidence" value="ECO:0000318"/>
    <property type="project" value="GO_Central"/>
</dbReference>
<dbReference type="InterPro" id="IPR008263">
    <property type="entry name" value="GH16_AS"/>
</dbReference>
<evidence type="ECO:0000313" key="12">
    <source>
        <dbReference type="Proteomes" id="UP000008810"/>
    </source>
</evidence>
<dbReference type="PROSITE" id="PS01034">
    <property type="entry name" value="GH16_1"/>
    <property type="match status" value="1"/>
</dbReference>
<evidence type="ECO:0000256" key="3">
    <source>
        <dbReference type="ARBA" id="ARBA00023157"/>
    </source>
</evidence>
<evidence type="ECO:0000256" key="6">
    <source>
        <dbReference type="PIRSR" id="PIRSR005604-1"/>
    </source>
</evidence>
<evidence type="ECO:0000256" key="7">
    <source>
        <dbReference type="PIRSR" id="PIRSR005604-2"/>
    </source>
</evidence>
<dbReference type="Proteomes" id="UP000008810">
    <property type="component" value="Chromosome 3"/>
</dbReference>
<feature type="glycosylation site" description="N-linked (GlcNAc...) asparagine" evidence="7">
    <location>
        <position position="119"/>
    </location>
</feature>
<keyword evidence="8" id="KW-0052">Apoplast</keyword>
<dbReference type="FunCoup" id="I1I259">
    <property type="interactions" value="35"/>
</dbReference>
<dbReference type="EnsemblPlants" id="KQJ95699">
    <property type="protein sequence ID" value="KQJ95699"/>
    <property type="gene ID" value="BRADI_3g18607v3"/>
</dbReference>
<comment type="PTM">
    <text evidence="8">Contains at least one intrachain disulfide bond essential for its enzymatic activity.</text>
</comment>
<dbReference type="SUPFAM" id="SSF49899">
    <property type="entry name" value="Concanavalin A-like lectins/glucanases"/>
    <property type="match status" value="1"/>
</dbReference>
<evidence type="ECO:0000256" key="5">
    <source>
        <dbReference type="ARBA" id="ARBA00023295"/>
    </source>
</evidence>
<dbReference type="PROSITE" id="PS51762">
    <property type="entry name" value="GH16_2"/>
    <property type="match status" value="1"/>
</dbReference>
<comment type="similarity">
    <text evidence="8">Belongs to the glycosyl hydrolase 16 family.</text>
</comment>
<dbReference type="OMA" id="RFDIDIM"/>
<dbReference type="GeneID" id="100843474"/>
<evidence type="ECO:0000313" key="11">
    <source>
        <dbReference type="EnsemblPlants" id="KQJ95699"/>
    </source>
</evidence>
<dbReference type="InterPro" id="IPR008264">
    <property type="entry name" value="Beta_glucanase"/>
</dbReference>
<dbReference type="PIRSF" id="PIRSF005604">
    <property type="entry name" value="XET"/>
    <property type="match status" value="1"/>
</dbReference>
<dbReference type="EMBL" id="CM000882">
    <property type="protein sequence ID" value="KQJ95699.1"/>
    <property type="molecule type" value="Genomic_DNA"/>
</dbReference>
<keyword evidence="8" id="KW-0964">Secreted</keyword>
<gene>
    <name evidence="11" type="primary">LOC100843474</name>
    <name evidence="10" type="ORF">BRADI_3g18607v3</name>
</gene>
<dbReference type="InterPro" id="IPR016455">
    <property type="entry name" value="XTH"/>
</dbReference>
<keyword evidence="8" id="KW-0961">Cell wall biogenesis/degradation</keyword>
<feature type="active site" description="Proton donor" evidence="6">
    <location>
        <position position="115"/>
    </location>
</feature>
<accession>I1I259</accession>
<feature type="chain" id="PRO_5013982772" description="Xyloglucan endotransglucosylase/hydrolase" evidence="8">
    <location>
        <begin position="27"/>
        <end position="291"/>
    </location>
</feature>
<evidence type="ECO:0000259" key="9">
    <source>
        <dbReference type="PROSITE" id="PS51762"/>
    </source>
</evidence>
<sequence>MASFREHCSLLLWLVLVAMGQKMAMASIYDDVEVNWGQDHSFFYTDGGGDELQTLALCLDQSRGGSGFHTKEAYLYARFDIDIMLVPKNSAGTVTTLYLMPEDVPWDYHDEVDLEFLGNVTGEPYTLHTNVFANGVGSREEQFRLWFDPTADFHTYSVDWNPKRMTILVDGVPIRNFKNRAGMPFMTWQKMRLHGSLWNADDWATQGGRVKTDWSEAPFFASYRNLRVTWCQPSPGVAWCGDEPPESTRFDEGLDADALRQARDKHMIYDYCKDEKRYKQGSELPKECTSD</sequence>
<organism evidence="10">
    <name type="scientific">Brachypodium distachyon</name>
    <name type="common">Purple false brome</name>
    <name type="synonym">Trachynia distachya</name>
    <dbReference type="NCBI Taxonomy" id="15368"/>
    <lineage>
        <taxon>Eukaryota</taxon>
        <taxon>Viridiplantae</taxon>
        <taxon>Streptophyta</taxon>
        <taxon>Embryophyta</taxon>
        <taxon>Tracheophyta</taxon>
        <taxon>Spermatophyta</taxon>
        <taxon>Magnoliopsida</taxon>
        <taxon>Liliopsida</taxon>
        <taxon>Poales</taxon>
        <taxon>Poaceae</taxon>
        <taxon>BOP clade</taxon>
        <taxon>Pooideae</taxon>
        <taxon>Stipodae</taxon>
        <taxon>Brachypodieae</taxon>
        <taxon>Brachypodium</taxon>
    </lineage>
</organism>
<name>I1I259_BRADI</name>
<comment type="subcellular location">
    <subcellularLocation>
        <location evidence="8">Secreted</location>
        <location evidence="8">Cell wall</location>
    </subcellularLocation>
    <subcellularLocation>
        <location evidence="8">Secreted</location>
        <location evidence="8">Extracellular space</location>
        <location evidence="8">Apoplast</location>
    </subcellularLocation>
</comment>
<dbReference type="GO" id="GO:0009505">
    <property type="term" value="C:plant-type cell wall"/>
    <property type="evidence" value="ECO:0000318"/>
    <property type="project" value="GO_Central"/>
</dbReference>
<dbReference type="eggNOG" id="ENOG502QQ71">
    <property type="taxonomic scope" value="Eukaryota"/>
</dbReference>
<dbReference type="Pfam" id="PF00722">
    <property type="entry name" value="Glyco_hydro_16"/>
    <property type="match status" value="1"/>
</dbReference>
<evidence type="ECO:0000256" key="4">
    <source>
        <dbReference type="ARBA" id="ARBA00023180"/>
    </source>
</evidence>